<feature type="compositionally biased region" description="Low complexity" evidence="1">
    <location>
        <begin position="1"/>
        <end position="17"/>
    </location>
</feature>
<feature type="compositionally biased region" description="Low complexity" evidence="1">
    <location>
        <begin position="1195"/>
        <end position="1204"/>
    </location>
</feature>
<dbReference type="Gene3D" id="2.130.10.10">
    <property type="entry name" value="YVTN repeat-like/Quinoprotein amine dehydrogenase"/>
    <property type="match status" value="1"/>
</dbReference>
<organism evidence="2 3">
    <name type="scientific">Ascobolus immersus RN42</name>
    <dbReference type="NCBI Taxonomy" id="1160509"/>
    <lineage>
        <taxon>Eukaryota</taxon>
        <taxon>Fungi</taxon>
        <taxon>Dikarya</taxon>
        <taxon>Ascomycota</taxon>
        <taxon>Pezizomycotina</taxon>
        <taxon>Pezizomycetes</taxon>
        <taxon>Pezizales</taxon>
        <taxon>Ascobolaceae</taxon>
        <taxon>Ascobolus</taxon>
    </lineage>
</organism>
<dbReference type="InterPro" id="IPR036322">
    <property type="entry name" value="WD40_repeat_dom_sf"/>
</dbReference>
<evidence type="ECO:0000313" key="2">
    <source>
        <dbReference type="EMBL" id="RPA76430.1"/>
    </source>
</evidence>
<feature type="region of interest" description="Disordered" evidence="1">
    <location>
        <begin position="570"/>
        <end position="646"/>
    </location>
</feature>
<dbReference type="OrthoDB" id="5408347at2759"/>
<feature type="compositionally biased region" description="Basic and acidic residues" evidence="1">
    <location>
        <begin position="571"/>
        <end position="580"/>
    </location>
</feature>
<feature type="compositionally biased region" description="Low complexity" evidence="1">
    <location>
        <begin position="603"/>
        <end position="618"/>
    </location>
</feature>
<feature type="region of interest" description="Disordered" evidence="1">
    <location>
        <begin position="1"/>
        <end position="39"/>
    </location>
</feature>
<dbReference type="SUPFAM" id="SSF50978">
    <property type="entry name" value="WD40 repeat-like"/>
    <property type="match status" value="1"/>
</dbReference>
<evidence type="ECO:0008006" key="4">
    <source>
        <dbReference type="Google" id="ProtNLM"/>
    </source>
</evidence>
<reference evidence="2 3" key="1">
    <citation type="journal article" date="2018" name="Nat. Ecol. Evol.">
        <title>Pezizomycetes genomes reveal the molecular basis of ectomycorrhizal truffle lifestyle.</title>
        <authorList>
            <person name="Murat C."/>
            <person name="Payen T."/>
            <person name="Noel B."/>
            <person name="Kuo A."/>
            <person name="Morin E."/>
            <person name="Chen J."/>
            <person name="Kohler A."/>
            <person name="Krizsan K."/>
            <person name="Balestrini R."/>
            <person name="Da Silva C."/>
            <person name="Montanini B."/>
            <person name="Hainaut M."/>
            <person name="Levati E."/>
            <person name="Barry K.W."/>
            <person name="Belfiori B."/>
            <person name="Cichocki N."/>
            <person name="Clum A."/>
            <person name="Dockter R.B."/>
            <person name="Fauchery L."/>
            <person name="Guy J."/>
            <person name="Iotti M."/>
            <person name="Le Tacon F."/>
            <person name="Lindquist E.A."/>
            <person name="Lipzen A."/>
            <person name="Malagnac F."/>
            <person name="Mello A."/>
            <person name="Molinier V."/>
            <person name="Miyauchi S."/>
            <person name="Poulain J."/>
            <person name="Riccioni C."/>
            <person name="Rubini A."/>
            <person name="Sitrit Y."/>
            <person name="Splivallo R."/>
            <person name="Traeger S."/>
            <person name="Wang M."/>
            <person name="Zifcakova L."/>
            <person name="Wipf D."/>
            <person name="Zambonelli A."/>
            <person name="Paolocci F."/>
            <person name="Nowrousian M."/>
            <person name="Ottonello S."/>
            <person name="Baldrian P."/>
            <person name="Spatafora J.W."/>
            <person name="Henrissat B."/>
            <person name="Nagy L.G."/>
            <person name="Aury J.M."/>
            <person name="Wincker P."/>
            <person name="Grigoriev I.V."/>
            <person name="Bonfante P."/>
            <person name="Martin F.M."/>
        </authorList>
    </citation>
    <scope>NUCLEOTIDE SEQUENCE [LARGE SCALE GENOMIC DNA]</scope>
    <source>
        <strain evidence="2 3">RN42</strain>
    </source>
</reference>
<feature type="region of interest" description="Disordered" evidence="1">
    <location>
        <begin position="58"/>
        <end position="90"/>
    </location>
</feature>
<feature type="compositionally biased region" description="Basic residues" evidence="1">
    <location>
        <begin position="58"/>
        <end position="70"/>
    </location>
</feature>
<accession>A0A3N4HX63</accession>
<dbReference type="EMBL" id="ML119744">
    <property type="protein sequence ID" value="RPA76430.1"/>
    <property type="molecule type" value="Genomic_DNA"/>
</dbReference>
<dbReference type="AlphaFoldDB" id="A0A3N4HX63"/>
<dbReference type="InterPro" id="IPR015943">
    <property type="entry name" value="WD40/YVTN_repeat-like_dom_sf"/>
</dbReference>
<gene>
    <name evidence="2" type="ORF">BJ508DRAFT_417572</name>
</gene>
<protein>
    <recommendedName>
        <fullName evidence="4">WD40 repeat-like protein</fullName>
    </recommendedName>
</protein>
<evidence type="ECO:0000313" key="3">
    <source>
        <dbReference type="Proteomes" id="UP000275078"/>
    </source>
</evidence>
<dbReference type="Proteomes" id="UP000275078">
    <property type="component" value="Unassembled WGS sequence"/>
</dbReference>
<feature type="region of interest" description="Disordered" evidence="1">
    <location>
        <begin position="1176"/>
        <end position="1230"/>
    </location>
</feature>
<name>A0A3N4HX63_ASCIM</name>
<evidence type="ECO:0000256" key="1">
    <source>
        <dbReference type="SAM" id="MobiDB-lite"/>
    </source>
</evidence>
<feature type="compositionally biased region" description="Low complexity" evidence="1">
    <location>
        <begin position="631"/>
        <end position="642"/>
    </location>
</feature>
<feature type="compositionally biased region" description="Polar residues" evidence="1">
    <location>
        <begin position="26"/>
        <end position="37"/>
    </location>
</feature>
<keyword evidence="3" id="KW-1185">Reference proteome</keyword>
<proteinExistence type="predicted"/>
<sequence>MFNFKTTKSSTTTTNNNNKKKRRETSPTPANNASQMAPTSFFPSFSTSAGFDLTLRSHQHHPHQHHSNHHNTRDPSSSRHRRQKAVTNPRARIWNSISMVPDVRETALTLANSLLNNFDYAQASYLKEILDFHIALSLPDTPPQTDMITMIDSHSLERILTIILDVNIASIGQVQGSLSRELQLELVVSCLLLFQLMGVTNFQPTTFRNWMDKLDALSKALTSDREKQSDAQSFDGWFFDQFAHELFRTMPSSEGHTSRAAKVVLNTLYAAGYVYQFNGREFKHAVDEVFAQFRLSPDDSTEALAKVAKLTLGCIALLYQSEVQDNAEYEKAANALALQIAGGVADQIQKTAKSSQIGKTAIANISSSTLGKTVATKEYYKYGLLFFLNRLAQAFPGNVQVVARAKQSSMDTILEGAPALKLRLKALEVSVRTRSDDDSAGNEERLQRLINDVSHSNKLKDKGEGLKKDYEKLRQFLEQRETQVVHALGYVERQLGSQLRLLSGPSTAPAIMDRPNRTDFSPPNRVHTLIEESARPIQQRSSTTGTVPYSDKFILDPLTEIPITVTQDPEAFDHDPEEAHTGPPAPRVDTVSTDHSEPLMRQSTWSSSGIGSPSFGMSQAPTRHDRRESRASNSTSGSSNARRQTRDWNAWNEAPEWEHLDVHDFTFMSDEIKPIKSGKIIKRPVPWKMPVISDNCDFICYASASTIRIGSINGLGPNRSITYHDWEVPSSKTEFIKDVSVANDGTLVVITEQTTYIHSFPPNDSPIVLPSKTFEASSSIWGQSCVMISPESDKIVIGLQQAALRLKQGESGRYRGKLRILQRSSNGSFRSPIKQDVAIPEYETRDRKKGLDIPKILSFSRDGAYLACSTQEASRIYVWRLGTSPYVPPELRPSTPTGPSLTVSLVGHGKMEFQQNDHTIGITSLTILSRRASNPYLLVTVHRSQGLEEDAALTLVPITTVFSVRKPIRHTQPLHYACLASTATLSGSTVAVLNKSGTISILATAPTDPAGLHLREVGTLTASSGRILTGKEAEASINDNSKLGKSGGCLSQGLDGHEQAKLHFTPDGTRLVAADKNGKVLVWRFHYPDPETLRQNVSQASPSPIPSGRFSMQSEAVHELAESSPYLSASPQMLGTAFSSLASSSLPRSAGGESYRSATSDQYVWGGGMPHDANGFGGRASGVSQSEGGGVARYSVGSPVSPLGPVGPGFGSSTSVPGERVGRIRAGTHH</sequence>